<dbReference type="EMBL" id="BGPR01003604">
    <property type="protein sequence ID" value="GBM90252.1"/>
    <property type="molecule type" value="Genomic_DNA"/>
</dbReference>
<gene>
    <name evidence="1" type="ORF">AVEN_154261_1</name>
</gene>
<accession>A0A4Y2JLT4</accession>
<evidence type="ECO:0000313" key="1">
    <source>
        <dbReference type="EMBL" id="GBM90252.1"/>
    </source>
</evidence>
<dbReference type="AlphaFoldDB" id="A0A4Y2JLT4"/>
<name>A0A4Y2JLT4_ARAVE</name>
<reference evidence="1 2" key="1">
    <citation type="journal article" date="2019" name="Sci. Rep.">
        <title>Orb-weaving spider Araneus ventricosus genome elucidates the spidroin gene catalogue.</title>
        <authorList>
            <person name="Kono N."/>
            <person name="Nakamura H."/>
            <person name="Ohtoshi R."/>
            <person name="Moran D.A.P."/>
            <person name="Shinohara A."/>
            <person name="Yoshida Y."/>
            <person name="Fujiwara M."/>
            <person name="Mori M."/>
            <person name="Tomita M."/>
            <person name="Arakawa K."/>
        </authorList>
    </citation>
    <scope>NUCLEOTIDE SEQUENCE [LARGE SCALE GENOMIC DNA]</scope>
</reference>
<sequence>MTQNDISFIPERTNPLLRLCIRISDSESESANPNRNQQIRIHGFTHPIPRIRSFQRLRSFWSESDSFVPFEESDPRIRSGVNDTSLLGIPTGKSPLRSFLCEIVHFVLLSTFRDVTWQKKSAF</sequence>
<proteinExistence type="predicted"/>
<organism evidence="1 2">
    <name type="scientific">Araneus ventricosus</name>
    <name type="common">Orbweaver spider</name>
    <name type="synonym">Epeira ventricosa</name>
    <dbReference type="NCBI Taxonomy" id="182803"/>
    <lineage>
        <taxon>Eukaryota</taxon>
        <taxon>Metazoa</taxon>
        <taxon>Ecdysozoa</taxon>
        <taxon>Arthropoda</taxon>
        <taxon>Chelicerata</taxon>
        <taxon>Arachnida</taxon>
        <taxon>Araneae</taxon>
        <taxon>Araneomorphae</taxon>
        <taxon>Entelegynae</taxon>
        <taxon>Araneoidea</taxon>
        <taxon>Araneidae</taxon>
        <taxon>Araneus</taxon>
    </lineage>
</organism>
<comment type="caution">
    <text evidence="1">The sequence shown here is derived from an EMBL/GenBank/DDBJ whole genome shotgun (WGS) entry which is preliminary data.</text>
</comment>
<evidence type="ECO:0000313" key="2">
    <source>
        <dbReference type="Proteomes" id="UP000499080"/>
    </source>
</evidence>
<keyword evidence="2" id="KW-1185">Reference proteome</keyword>
<dbReference type="Proteomes" id="UP000499080">
    <property type="component" value="Unassembled WGS sequence"/>
</dbReference>
<protein>
    <submittedName>
        <fullName evidence="1">Uncharacterized protein</fullName>
    </submittedName>
</protein>